<dbReference type="Proteomes" id="UP000887540">
    <property type="component" value="Unplaced"/>
</dbReference>
<evidence type="ECO:0000313" key="2">
    <source>
        <dbReference type="WBParaSite" id="ACRNAN_scaffold442.g17076.t1"/>
    </source>
</evidence>
<organism evidence="1 2">
    <name type="scientific">Acrobeloides nanus</name>
    <dbReference type="NCBI Taxonomy" id="290746"/>
    <lineage>
        <taxon>Eukaryota</taxon>
        <taxon>Metazoa</taxon>
        <taxon>Ecdysozoa</taxon>
        <taxon>Nematoda</taxon>
        <taxon>Chromadorea</taxon>
        <taxon>Rhabditida</taxon>
        <taxon>Tylenchina</taxon>
        <taxon>Cephalobomorpha</taxon>
        <taxon>Cephaloboidea</taxon>
        <taxon>Cephalobidae</taxon>
        <taxon>Acrobeloides</taxon>
    </lineage>
</organism>
<sequence length="91" mass="10177">MAVNSSSFFLHDIFPTVLRYSYPLALTTQTCGVYLTDEAMGDQEACALCYSWLCVIQCFEQRTYVVGAPIARHNKPIQILTKLHAGLSDTQ</sequence>
<protein>
    <submittedName>
        <fullName evidence="2">Uncharacterized protein</fullName>
    </submittedName>
</protein>
<name>A0A914DXH0_9BILA</name>
<evidence type="ECO:0000313" key="1">
    <source>
        <dbReference type="Proteomes" id="UP000887540"/>
    </source>
</evidence>
<proteinExistence type="predicted"/>
<dbReference type="AlphaFoldDB" id="A0A914DXH0"/>
<dbReference type="WBParaSite" id="ACRNAN_scaffold442.g17076.t1">
    <property type="protein sequence ID" value="ACRNAN_scaffold442.g17076.t1"/>
    <property type="gene ID" value="ACRNAN_scaffold442.g17076"/>
</dbReference>
<accession>A0A914DXH0</accession>
<keyword evidence="1" id="KW-1185">Reference proteome</keyword>
<reference evidence="2" key="1">
    <citation type="submission" date="2022-11" db="UniProtKB">
        <authorList>
            <consortium name="WormBaseParasite"/>
        </authorList>
    </citation>
    <scope>IDENTIFICATION</scope>
</reference>